<comment type="subcellular location">
    <subcellularLocation>
        <location evidence="1">Endomembrane system</location>
    </subcellularLocation>
</comment>
<feature type="region of interest" description="Disordered" evidence="13">
    <location>
        <begin position="265"/>
        <end position="297"/>
    </location>
</feature>
<keyword evidence="6" id="KW-0249">Electron transport</keyword>
<dbReference type="KEGG" id="var:108344506"/>
<keyword evidence="9" id="KW-1015">Disulfide bond</keyword>
<feature type="domain" description="Phytocyanin" evidence="15">
    <location>
        <begin position="23"/>
        <end position="126"/>
    </location>
</feature>
<organism evidence="16 17">
    <name type="scientific">Phaseolus angularis</name>
    <name type="common">Azuki bean</name>
    <name type="synonym">Vigna angularis</name>
    <dbReference type="NCBI Taxonomy" id="3914"/>
    <lineage>
        <taxon>Eukaryota</taxon>
        <taxon>Viridiplantae</taxon>
        <taxon>Streptophyta</taxon>
        <taxon>Embryophyta</taxon>
        <taxon>Tracheophyta</taxon>
        <taxon>Spermatophyta</taxon>
        <taxon>Magnoliopsida</taxon>
        <taxon>eudicotyledons</taxon>
        <taxon>Gunneridae</taxon>
        <taxon>Pentapetalae</taxon>
        <taxon>rosids</taxon>
        <taxon>fabids</taxon>
        <taxon>Fabales</taxon>
        <taxon>Fabaceae</taxon>
        <taxon>Papilionoideae</taxon>
        <taxon>50 kb inversion clade</taxon>
        <taxon>NPAAA clade</taxon>
        <taxon>indigoferoid/millettioid clade</taxon>
        <taxon>Phaseoleae</taxon>
        <taxon>Vigna</taxon>
    </lineage>
</organism>
<evidence type="ECO:0000256" key="8">
    <source>
        <dbReference type="ARBA" id="ARBA00023136"/>
    </source>
</evidence>
<dbReference type="GO" id="GO:0046872">
    <property type="term" value="F:metal ion binding"/>
    <property type="evidence" value="ECO:0007669"/>
    <property type="project" value="UniProtKB-KW"/>
</dbReference>
<keyword evidence="10" id="KW-0325">Glycoprotein</keyword>
<dbReference type="FunFam" id="2.60.40.420:FF:000003">
    <property type="entry name" value="Blue copper"/>
    <property type="match status" value="1"/>
</dbReference>
<keyword evidence="7" id="KW-0186">Copper</keyword>
<evidence type="ECO:0000259" key="15">
    <source>
        <dbReference type="PROSITE" id="PS51485"/>
    </source>
</evidence>
<evidence type="ECO:0000256" key="3">
    <source>
        <dbReference type="ARBA" id="ARBA00022458"/>
    </source>
</evidence>
<evidence type="ECO:0000256" key="6">
    <source>
        <dbReference type="ARBA" id="ARBA00022982"/>
    </source>
</evidence>
<dbReference type="InterPro" id="IPR003245">
    <property type="entry name" value="Phytocyanin_dom"/>
</dbReference>
<evidence type="ECO:0000256" key="13">
    <source>
        <dbReference type="SAM" id="MobiDB-lite"/>
    </source>
</evidence>
<proteinExistence type="inferred from homology"/>
<evidence type="ECO:0000256" key="12">
    <source>
        <dbReference type="ARBA" id="ARBA00037626"/>
    </source>
</evidence>
<dbReference type="EMBL" id="CM003380">
    <property type="protein sequence ID" value="KOM56422.1"/>
    <property type="molecule type" value="Genomic_DNA"/>
</dbReference>
<keyword evidence="3" id="KW-0536">Nodulation</keyword>
<sequence length="325" mass="33712">MARSVFLMLFAVATLLQGSMAQTRHVVGDFAGWTIPPRGAATYIAWVSGKTFVVGDTLMFNFTNGHHDVAKVTKSVYDTCNGGNTLFTIASSPAIVALNETGEQYYICTFGSHCSLGQKLTINVVSRASAIPSSAPQPSTSGSSPTPSTMLSPAPGPSTGPVTFTVGESLGWTVPTNGAAAYTSWASGKTFKAGDILVFNYRSNTHNVEEVRKENFDFCNSTSPLATYTTTPVRVTLNRSGAHFFICGVLGHCQGGQKLAINVTDNNSSATSSSPVATPPPAATAPPPSSPSSSLIPLPQNSEAASVGLVGGSATLLSLVLAFFC</sequence>
<dbReference type="CDD" id="cd04216">
    <property type="entry name" value="Phytocyanin"/>
    <property type="match status" value="1"/>
</dbReference>
<dbReference type="PROSITE" id="PS00196">
    <property type="entry name" value="COPPER_BLUE"/>
    <property type="match status" value="1"/>
</dbReference>
<keyword evidence="8" id="KW-0472">Membrane</keyword>
<dbReference type="PANTHER" id="PTHR33021:SF496">
    <property type="entry name" value="OS08G0482700 PROTEIN"/>
    <property type="match status" value="1"/>
</dbReference>
<dbReference type="InterPro" id="IPR008972">
    <property type="entry name" value="Cupredoxin"/>
</dbReference>
<evidence type="ECO:0000313" key="16">
    <source>
        <dbReference type="EMBL" id="KOM56422.1"/>
    </source>
</evidence>
<evidence type="ECO:0000256" key="14">
    <source>
        <dbReference type="SAM" id="SignalP"/>
    </source>
</evidence>
<evidence type="ECO:0000256" key="5">
    <source>
        <dbReference type="ARBA" id="ARBA00022729"/>
    </source>
</evidence>
<evidence type="ECO:0000256" key="1">
    <source>
        <dbReference type="ARBA" id="ARBA00004308"/>
    </source>
</evidence>
<feature type="signal peptide" evidence="14">
    <location>
        <begin position="1"/>
        <end position="21"/>
    </location>
</feature>
<feature type="region of interest" description="Disordered" evidence="13">
    <location>
        <begin position="131"/>
        <end position="158"/>
    </location>
</feature>
<dbReference type="OMA" id="TMKTTIM"/>
<dbReference type="SUPFAM" id="SSF49503">
    <property type="entry name" value="Cupredoxins"/>
    <property type="match status" value="2"/>
</dbReference>
<dbReference type="Pfam" id="PF02298">
    <property type="entry name" value="Cu_bind_like"/>
    <property type="match status" value="2"/>
</dbReference>
<comment type="function">
    <text evidence="12">May act as a carbohydrate transporter.</text>
</comment>
<dbReference type="Gene3D" id="2.60.40.420">
    <property type="entry name" value="Cupredoxins - blue copper proteins"/>
    <property type="match status" value="2"/>
</dbReference>
<feature type="domain" description="Phytocyanin" evidence="15">
    <location>
        <begin position="162"/>
        <end position="265"/>
    </location>
</feature>
<feature type="chain" id="PRO_5005596815" description="Phytocyanin domain-containing protein" evidence="14">
    <location>
        <begin position="22"/>
        <end position="325"/>
    </location>
</feature>
<dbReference type="AlphaFoldDB" id="A0A0L9VNE9"/>
<feature type="compositionally biased region" description="Low complexity" evidence="13">
    <location>
        <begin position="131"/>
        <end position="153"/>
    </location>
</feature>
<accession>A0A0L9VNE9</accession>
<dbReference type="OrthoDB" id="5421909at2759"/>
<reference evidence="17" key="1">
    <citation type="journal article" date="2015" name="Proc. Natl. Acad. Sci. U.S.A.">
        <title>Genome sequencing of adzuki bean (Vigna angularis) provides insight into high starch and low fat accumulation and domestication.</title>
        <authorList>
            <person name="Yang K."/>
            <person name="Tian Z."/>
            <person name="Chen C."/>
            <person name="Luo L."/>
            <person name="Zhao B."/>
            <person name="Wang Z."/>
            <person name="Yu L."/>
            <person name="Li Y."/>
            <person name="Sun Y."/>
            <person name="Li W."/>
            <person name="Chen Y."/>
            <person name="Li Y."/>
            <person name="Zhang Y."/>
            <person name="Ai D."/>
            <person name="Zhao J."/>
            <person name="Shang C."/>
            <person name="Ma Y."/>
            <person name="Wu B."/>
            <person name="Wang M."/>
            <person name="Gao L."/>
            <person name="Sun D."/>
            <person name="Zhang P."/>
            <person name="Guo F."/>
            <person name="Wang W."/>
            <person name="Li Y."/>
            <person name="Wang J."/>
            <person name="Varshney R.K."/>
            <person name="Wang J."/>
            <person name="Ling H.Q."/>
            <person name="Wan P."/>
        </authorList>
    </citation>
    <scope>NUCLEOTIDE SEQUENCE</scope>
    <source>
        <strain evidence="17">cv. Jingnong 6</strain>
    </source>
</reference>
<dbReference type="InterPro" id="IPR039391">
    <property type="entry name" value="Phytocyanin-like"/>
</dbReference>
<dbReference type="GO" id="GO:0005886">
    <property type="term" value="C:plasma membrane"/>
    <property type="evidence" value="ECO:0007669"/>
    <property type="project" value="TreeGrafter"/>
</dbReference>
<keyword evidence="2" id="KW-0813">Transport</keyword>
<comment type="similarity">
    <text evidence="11">Belongs to the early nodulin-like (ENODL) family.</text>
</comment>
<evidence type="ECO:0000256" key="10">
    <source>
        <dbReference type="ARBA" id="ARBA00023180"/>
    </source>
</evidence>
<dbReference type="PANTHER" id="PTHR33021">
    <property type="entry name" value="BLUE COPPER PROTEIN"/>
    <property type="match status" value="1"/>
</dbReference>
<evidence type="ECO:0000313" key="17">
    <source>
        <dbReference type="Proteomes" id="UP000053144"/>
    </source>
</evidence>
<keyword evidence="5 14" id="KW-0732">Signal</keyword>
<dbReference type="Proteomes" id="UP000053144">
    <property type="component" value="Chromosome 10"/>
</dbReference>
<protein>
    <recommendedName>
        <fullName evidence="15">Phytocyanin domain-containing protein</fullName>
    </recommendedName>
</protein>
<dbReference type="InterPro" id="IPR028871">
    <property type="entry name" value="BlueCu_1_BS"/>
</dbReference>
<dbReference type="STRING" id="3914.A0A0L9VNE9"/>
<evidence type="ECO:0000256" key="4">
    <source>
        <dbReference type="ARBA" id="ARBA00022723"/>
    </source>
</evidence>
<feature type="compositionally biased region" description="Pro residues" evidence="13">
    <location>
        <begin position="277"/>
        <end position="290"/>
    </location>
</feature>
<dbReference type="GO" id="GO:0009055">
    <property type="term" value="F:electron transfer activity"/>
    <property type="evidence" value="ECO:0007669"/>
    <property type="project" value="InterPro"/>
</dbReference>
<evidence type="ECO:0000256" key="11">
    <source>
        <dbReference type="ARBA" id="ARBA00035011"/>
    </source>
</evidence>
<dbReference type="GO" id="GO:0009877">
    <property type="term" value="P:nodulation"/>
    <property type="evidence" value="ECO:0007669"/>
    <property type="project" value="UniProtKB-KW"/>
</dbReference>
<dbReference type="GO" id="GO:0012505">
    <property type="term" value="C:endomembrane system"/>
    <property type="evidence" value="ECO:0007669"/>
    <property type="project" value="UniProtKB-SubCell"/>
</dbReference>
<evidence type="ECO:0000256" key="2">
    <source>
        <dbReference type="ARBA" id="ARBA00022448"/>
    </source>
</evidence>
<name>A0A0L9VNE9_PHAAN</name>
<evidence type="ECO:0000256" key="9">
    <source>
        <dbReference type="ARBA" id="ARBA00023157"/>
    </source>
</evidence>
<dbReference type="FunFam" id="2.60.40.420:FF:000034">
    <property type="entry name" value="Cupredoxin superfamily protein"/>
    <property type="match status" value="1"/>
</dbReference>
<dbReference type="PROSITE" id="PS51485">
    <property type="entry name" value="PHYTOCYANIN"/>
    <property type="match status" value="2"/>
</dbReference>
<gene>
    <name evidence="16" type="ORF">LR48_Vigan10g231400</name>
</gene>
<dbReference type="Gramene" id="KOM56422">
    <property type="protein sequence ID" value="KOM56422"/>
    <property type="gene ID" value="LR48_Vigan10g231400"/>
</dbReference>
<evidence type="ECO:0000256" key="7">
    <source>
        <dbReference type="ARBA" id="ARBA00023008"/>
    </source>
</evidence>
<keyword evidence="4" id="KW-0479">Metal-binding</keyword>